<comment type="similarity">
    <text evidence="1">Belongs to the VPS8 family.</text>
</comment>
<dbReference type="Gene3D" id="2.130.10.10">
    <property type="entry name" value="YVTN repeat-like/Quinoprotein amine dehydrogenase"/>
    <property type="match status" value="1"/>
</dbReference>
<dbReference type="InterPro" id="IPR059070">
    <property type="entry name" value="TPR_VPS8_2"/>
</dbReference>
<dbReference type="InParanoid" id="K0KMT7"/>
<comment type="caution">
    <text evidence="5">The sequence shown here is derived from an EMBL/GenBank/DDBJ whole genome shotgun (WGS) entry which is preliminary data.</text>
</comment>
<dbReference type="eggNOG" id="KOG2079">
    <property type="taxonomic scope" value="Eukaryota"/>
</dbReference>
<evidence type="ECO:0000313" key="6">
    <source>
        <dbReference type="Proteomes" id="UP000009328"/>
    </source>
</evidence>
<evidence type="ECO:0000256" key="2">
    <source>
        <dbReference type="SAM" id="MobiDB-lite"/>
    </source>
</evidence>
<dbReference type="InterPro" id="IPR036322">
    <property type="entry name" value="WD40_repeat_dom_sf"/>
</dbReference>
<dbReference type="Pfam" id="PF23413">
    <property type="entry name" value="zf_RING_Vps8_fungal"/>
    <property type="match status" value="1"/>
</dbReference>
<evidence type="ECO:0000259" key="3">
    <source>
        <dbReference type="Pfam" id="PF12816"/>
    </source>
</evidence>
<proteinExistence type="inferred from homology"/>
<dbReference type="STRING" id="1206466.K0KMT7"/>
<dbReference type="InterPro" id="IPR015943">
    <property type="entry name" value="WD40/YVTN_repeat-like_dom_sf"/>
</dbReference>
<organism evidence="5 6">
    <name type="scientific">Wickerhamomyces ciferrii (strain ATCC 14091 / BCRC 22168 / CBS 111 / JCM 3599 / NBRC 0793 / NRRL Y-1031 F-60-10)</name>
    <name type="common">Yeast</name>
    <name type="synonym">Pichia ciferrii</name>
    <dbReference type="NCBI Taxonomy" id="1206466"/>
    <lineage>
        <taxon>Eukaryota</taxon>
        <taxon>Fungi</taxon>
        <taxon>Dikarya</taxon>
        <taxon>Ascomycota</taxon>
        <taxon>Saccharomycotina</taxon>
        <taxon>Saccharomycetes</taxon>
        <taxon>Phaffomycetales</taxon>
        <taxon>Wickerhamomycetaceae</taxon>
        <taxon>Wickerhamomyces</taxon>
    </lineage>
</organism>
<dbReference type="GO" id="GO:0034058">
    <property type="term" value="P:endosomal vesicle fusion"/>
    <property type="evidence" value="ECO:0007669"/>
    <property type="project" value="TreeGrafter"/>
</dbReference>
<dbReference type="HOGENOM" id="CLU_000917_0_0_1"/>
<sequence length="1352" mass="155018">MPSAQPETPPSIRENQVQNLSDTASFQSDSTFKTTPLKPSRNISFQSPNFSSRTSINSSISTKRRFDERIRSRFSDIIKHTTPQLDIQDSDQDEDQDDDDNDNDHNGISSIKWANLKKLNDILQSSQSKQKYGDPTCIAPGDIVAIGTSKGYTLIFDYNQNLLHSLGKDTKALTCGEITSISISMDSTHVATGFESGDIFLWNINSSDKPITHIQHLNETNLNSDGHVLNSSINNITFVGKRRSVLISTDIDGLVFYHQCNKRIIGTTVSTRKILGNYPGLMIQNRVTIFGCAALPLGPSVDFLDTQGIIAILSDNALLILSTSNSIKTQFKTGKPKVLNESLGKTGCLSWFPSFKGKNGIKSPAKLVYCWSNVLTVIEAREYNEVISCEIKKRWVCDEAILGVQWLSESMIGIITKSQQIILLNEKSLKLSSKIDLISKHIYKNKSLTKISSPQSNYLGSYQSSFKTFKGKIFLVGKYELFVGSIPNWLDLLYDQVNKGRYIKSIDKARRFYIGNEDLEAVGLPASDKDRQQLVLKYLIDLVKASATKILTSGMNEDQYEDQINDFLYSCMKAFASINADIENYEELYEIFKFNYQSDLFFNSLEPFILSGLVKTLSPLVLKDMVSYYSTKEDKEKLEQLICLLDIKSLDIDYTINLLKSNGLRDSYIYIWNKLLGDYVTPFVEFVRDIQNGHRDSVKVFGYLTYILTGRQYPTENFIGGDDELDAKLTLYYVLFNGSFITWPQKNGENILVDSNDQLNFPYLYLLLNYDSSLFFAMLNECFEDTLLNEDELSSSEWKLKVNRQFIIDIIIELFSETEFSKEAKINFSIFLSRNYPKFKQFIRLSEDVLEELINDLSQYNDEEFKSDCELSLQSLLSVYQPANRDELLQRFQQAGFNDVLMNLYVSDQRYSDVLELWISSDKSDSIETNDEILEKCFKFTENKPNDRLKIQQVVFNNFAKLVEYNTSKVARILNHYSPKSHQTVLKLEDLHLKHLYLSSLSDLESSGLYKMKLEERDQYIDTLAKFDKRELDKYIKSLSPSDYNFDLALESLRSSGAIETLIDLFTKQDRYEDALNEVLNQMEILVHRLPDANNKSNKDDLKHLEEQIWGLLFWGISLSNHEGSTTQTKNSDSLSLNENLWLNLIKFTVNLFKFFDKDETSTKVLDIMKRLVQDLFSNLINTRAKINSFKVNEEGINEHQSSFLKIYAKFLESSSTKVTLLGDVRSVTNEIYLAFSYEKNALEITAQLINEGIFKNMEKLNDKNLKGWSVLHYECDACGKTIWGRGIESDAYCKWEDKQREDPQNPQKEEVDPYYLVSFSCRHQFHMNCLKNLGVGKELTCVICDTDNQKN</sequence>
<feature type="domain" description="Vacuolar protein sorting-associated protein 8 central" evidence="3">
    <location>
        <begin position="600"/>
        <end position="783"/>
    </location>
</feature>
<dbReference type="SUPFAM" id="SSF50978">
    <property type="entry name" value="WD40 repeat-like"/>
    <property type="match status" value="1"/>
</dbReference>
<dbReference type="PANTHER" id="PTHR12616:SF8">
    <property type="entry name" value="VACUOLAR PROTEIN SORTING-ASSOCIATED PROTEIN 8 HOMOLOG"/>
    <property type="match status" value="1"/>
</dbReference>
<feature type="region of interest" description="Disordered" evidence="2">
    <location>
        <begin position="1"/>
        <end position="62"/>
    </location>
</feature>
<dbReference type="Pfam" id="PF23410">
    <property type="entry name" value="Beta-prop_VPS8"/>
    <property type="match status" value="1"/>
</dbReference>
<dbReference type="InterPro" id="IPR025941">
    <property type="entry name" value="Vps8_central_dom"/>
</dbReference>
<dbReference type="GO" id="GO:0006623">
    <property type="term" value="P:protein targeting to vacuole"/>
    <property type="evidence" value="ECO:0007669"/>
    <property type="project" value="InterPro"/>
</dbReference>
<feature type="region of interest" description="Disordered" evidence="2">
    <location>
        <begin position="77"/>
        <end position="107"/>
    </location>
</feature>
<evidence type="ECO:0000313" key="5">
    <source>
        <dbReference type="EMBL" id="CCH42438.1"/>
    </source>
</evidence>
<gene>
    <name evidence="5" type="ORF">BN7_1983</name>
</gene>
<feature type="compositionally biased region" description="Acidic residues" evidence="2">
    <location>
        <begin position="88"/>
        <end position="102"/>
    </location>
</feature>
<feature type="compositionally biased region" description="Polar residues" evidence="2">
    <location>
        <begin position="13"/>
        <end position="34"/>
    </location>
</feature>
<keyword evidence="6" id="KW-1185">Reference proteome</keyword>
<feature type="domain" description="VPS8-like TPR-like repeats" evidence="4">
    <location>
        <begin position="1123"/>
        <end position="1263"/>
    </location>
</feature>
<dbReference type="FunCoup" id="K0KMT7">
    <property type="interactions" value="104"/>
</dbReference>
<dbReference type="GO" id="GO:0005770">
    <property type="term" value="C:late endosome"/>
    <property type="evidence" value="ECO:0007669"/>
    <property type="project" value="TreeGrafter"/>
</dbReference>
<dbReference type="Pfam" id="PF25066">
    <property type="entry name" value="TPR_VPS8_2"/>
    <property type="match status" value="1"/>
</dbReference>
<feature type="compositionally biased region" description="Low complexity" evidence="2">
    <location>
        <begin position="47"/>
        <end position="61"/>
    </location>
</feature>
<dbReference type="Proteomes" id="UP000009328">
    <property type="component" value="Unassembled WGS sequence"/>
</dbReference>
<dbReference type="InterPro" id="IPR045111">
    <property type="entry name" value="Vps41/Vps8"/>
</dbReference>
<evidence type="ECO:0000259" key="4">
    <source>
        <dbReference type="Pfam" id="PF25066"/>
    </source>
</evidence>
<reference evidence="5 6" key="1">
    <citation type="journal article" date="2012" name="Eukaryot. Cell">
        <title>Draft genome sequence of Wickerhamomyces ciferrii NRRL Y-1031 F-60-10.</title>
        <authorList>
            <person name="Schneider J."/>
            <person name="Andrea H."/>
            <person name="Blom J."/>
            <person name="Jaenicke S."/>
            <person name="Ruckert C."/>
            <person name="Schorsch C."/>
            <person name="Szczepanowski R."/>
            <person name="Farwick M."/>
            <person name="Goesmann A."/>
            <person name="Puhler A."/>
            <person name="Schaffer S."/>
            <person name="Tauch A."/>
            <person name="Kohler T."/>
            <person name="Brinkrolf K."/>
        </authorList>
    </citation>
    <scope>NUCLEOTIDE SEQUENCE [LARGE SCALE GENOMIC DNA]</scope>
    <source>
        <strain evidence="6">ATCC 14091 / BCRC 22168 / CBS 111 / JCM 3599 / NBRC 0793 / NRRL Y-1031 F-60-10</strain>
    </source>
</reference>
<evidence type="ECO:0000256" key="1">
    <source>
        <dbReference type="ARBA" id="ARBA00009422"/>
    </source>
</evidence>
<protein>
    <submittedName>
        <fullName evidence="5">Vacuolar protein sorting-associated protein</fullName>
    </submittedName>
</protein>
<name>K0KMT7_WICCF</name>
<accession>K0KMT7</accession>
<dbReference type="Pfam" id="PF12816">
    <property type="entry name" value="TPR_Vps8"/>
    <property type="match status" value="1"/>
</dbReference>
<dbReference type="GO" id="GO:0030897">
    <property type="term" value="C:HOPS complex"/>
    <property type="evidence" value="ECO:0007669"/>
    <property type="project" value="TreeGrafter"/>
</dbReference>
<dbReference type="EMBL" id="CAIF01000045">
    <property type="protein sequence ID" value="CCH42438.1"/>
    <property type="molecule type" value="Genomic_DNA"/>
</dbReference>
<dbReference type="PANTHER" id="PTHR12616">
    <property type="entry name" value="VACUOLAR PROTEIN SORTING VPS41"/>
    <property type="match status" value="1"/>
</dbReference>